<proteinExistence type="predicted"/>
<dbReference type="OrthoDB" id="6198158at2"/>
<accession>A0A3G9FWG0</accession>
<evidence type="ECO:0008006" key="3">
    <source>
        <dbReference type="Google" id="ProtNLM"/>
    </source>
</evidence>
<sequence length="93" mass="10600">MSQSIHIEIDRLEGTLLRVLGLIERRGFHIDEIDLYDLGPDTRGLSVRVRPRDAGRNIDILGLQIDRLYGIKRLEQAPERAQTVRPNAEKLSA</sequence>
<dbReference type="Proteomes" id="UP000278756">
    <property type="component" value="Chromosome 1"/>
</dbReference>
<dbReference type="AlphaFoldDB" id="A0A3G9FWG0"/>
<evidence type="ECO:0000313" key="1">
    <source>
        <dbReference type="EMBL" id="BBF79452.1"/>
    </source>
</evidence>
<dbReference type="EMBL" id="AP018827">
    <property type="protein sequence ID" value="BBF79452.1"/>
    <property type="molecule type" value="Genomic_DNA"/>
</dbReference>
<gene>
    <name evidence="1" type="ORF">EM6_0017</name>
</gene>
<dbReference type="RefSeq" id="WP_126419457.1">
    <property type="nucleotide sequence ID" value="NZ_AP018827.1"/>
</dbReference>
<organism evidence="1 2">
    <name type="scientific">Asticcacaulis excentricus</name>
    <dbReference type="NCBI Taxonomy" id="78587"/>
    <lineage>
        <taxon>Bacteria</taxon>
        <taxon>Pseudomonadati</taxon>
        <taxon>Pseudomonadota</taxon>
        <taxon>Alphaproteobacteria</taxon>
        <taxon>Caulobacterales</taxon>
        <taxon>Caulobacteraceae</taxon>
        <taxon>Asticcacaulis</taxon>
    </lineage>
</organism>
<evidence type="ECO:0000313" key="2">
    <source>
        <dbReference type="Proteomes" id="UP000278756"/>
    </source>
</evidence>
<reference evidence="2" key="1">
    <citation type="journal article" date="2017" name="Biotechnol. Biofuels">
        <title>Evaluation of environmental bacterial communities as a factor affecting the growth of duckweed Lemna minor.</title>
        <authorList>
            <person name="Ishizawa H."/>
            <person name="Kuroda M."/>
            <person name="Morikawa M."/>
            <person name="Ike M."/>
        </authorList>
    </citation>
    <scope>NUCLEOTIDE SEQUENCE [LARGE SCALE GENOMIC DNA]</scope>
    <source>
        <strain evidence="2">M6</strain>
    </source>
</reference>
<protein>
    <recommendedName>
        <fullName evidence="3">Acetolactate synthase 3 regulatory subunit domain protein</fullName>
    </recommendedName>
</protein>
<name>A0A3G9FWG0_9CAUL</name>
<dbReference type="Pfam" id="PF13710">
    <property type="entry name" value="ACT_5"/>
    <property type="match status" value="1"/>
</dbReference>
<reference evidence="2" key="2">
    <citation type="journal article" date="2017" name="Plant Physiol. Biochem.">
        <title>Differential oxidative and antioxidative response of duckweed Lemna minor toward plant growth promoting/inhibiting bacteria.</title>
        <authorList>
            <person name="Ishizawa H."/>
            <person name="Kuroda M."/>
            <person name="Morikawa M."/>
            <person name="Ike M."/>
        </authorList>
    </citation>
    <scope>NUCLEOTIDE SEQUENCE [LARGE SCALE GENOMIC DNA]</scope>
    <source>
        <strain evidence="2">M6</strain>
    </source>
</reference>